<evidence type="ECO:0000313" key="3">
    <source>
        <dbReference type="Proteomes" id="UP000036168"/>
    </source>
</evidence>
<organism evidence="1 3">
    <name type="scientific">Bacillus glycinifermentans</name>
    <dbReference type="NCBI Taxonomy" id="1664069"/>
    <lineage>
        <taxon>Bacteria</taxon>
        <taxon>Bacillati</taxon>
        <taxon>Bacillota</taxon>
        <taxon>Bacilli</taxon>
        <taxon>Bacillales</taxon>
        <taxon>Bacillaceae</taxon>
        <taxon>Bacillus</taxon>
    </lineage>
</organism>
<dbReference type="Proteomes" id="UP001341297">
    <property type="component" value="Unassembled WGS sequence"/>
</dbReference>
<protein>
    <submittedName>
        <fullName evidence="2">DUF2606 family protein</fullName>
    </submittedName>
</protein>
<name>A0A0T6BIK3_9BACI</name>
<dbReference type="InterPro" id="IPR019730">
    <property type="entry name" value="DUF2606"/>
</dbReference>
<reference evidence="1" key="2">
    <citation type="submission" date="2015-10" db="EMBL/GenBank/DDBJ databases">
        <authorList>
            <person name="Gilbert D.G."/>
        </authorList>
    </citation>
    <scope>NUCLEOTIDE SEQUENCE</scope>
    <source>
        <strain evidence="1">GO-13</strain>
    </source>
</reference>
<dbReference type="Proteomes" id="UP000036168">
    <property type="component" value="Unassembled WGS sequence"/>
</dbReference>
<keyword evidence="4" id="KW-1185">Reference proteome</keyword>
<gene>
    <name evidence="1" type="ORF">AB447_208965</name>
    <name evidence="2" type="ORF">P8828_20490</name>
</gene>
<dbReference type="AlphaFoldDB" id="A0A0T6BIK3"/>
<accession>A0A0T6BIK3</accession>
<dbReference type="RefSeq" id="WP_048354134.1">
    <property type="nucleotide sequence ID" value="NZ_JARRTL010000027.1"/>
</dbReference>
<reference evidence="2 4" key="3">
    <citation type="submission" date="2023-03" db="EMBL/GenBank/DDBJ databases">
        <title>Agriculturally important microbes genome sequencing.</title>
        <authorList>
            <person name="Dunlap C."/>
        </authorList>
    </citation>
    <scope>NUCLEOTIDE SEQUENCE [LARGE SCALE GENOMIC DNA]</scope>
    <source>
        <strain evidence="2 4">CBP-3203</strain>
    </source>
</reference>
<evidence type="ECO:0000313" key="1">
    <source>
        <dbReference type="EMBL" id="KRT87088.1"/>
    </source>
</evidence>
<comment type="caution">
    <text evidence="1">The sequence shown here is derived from an EMBL/GenBank/DDBJ whole genome shotgun (WGS) entry which is preliminary data.</text>
</comment>
<proteinExistence type="predicted"/>
<dbReference type="Pfam" id="PF10794">
    <property type="entry name" value="DUF2606"/>
    <property type="match status" value="1"/>
</dbReference>
<evidence type="ECO:0000313" key="2">
    <source>
        <dbReference type="EMBL" id="MEC0487136.1"/>
    </source>
</evidence>
<dbReference type="EMBL" id="LECW02000082">
    <property type="protein sequence ID" value="KRT87088.1"/>
    <property type="molecule type" value="Genomic_DNA"/>
</dbReference>
<evidence type="ECO:0000313" key="4">
    <source>
        <dbReference type="Proteomes" id="UP001341297"/>
    </source>
</evidence>
<dbReference type="EMBL" id="JARRTL010000027">
    <property type="protein sequence ID" value="MEC0487136.1"/>
    <property type="molecule type" value="Genomic_DNA"/>
</dbReference>
<reference evidence="1 3" key="1">
    <citation type="journal article" date="2015" name="Int. J. Syst. Evol. Microbiol.">
        <title>Bacillus glycinifermentans sp. nov., isolated from fermented soybean paste.</title>
        <authorList>
            <person name="Kim S.J."/>
            <person name="Dunlap C.A."/>
            <person name="Kwon S.W."/>
            <person name="Rooney A.P."/>
        </authorList>
    </citation>
    <scope>NUCLEOTIDE SEQUENCE [LARGE SCALE GENOMIC DNA]</scope>
    <source>
        <strain evidence="1 3">GO-13</strain>
    </source>
</reference>
<dbReference type="PROSITE" id="PS51257">
    <property type="entry name" value="PROKAR_LIPOPROTEIN"/>
    <property type="match status" value="1"/>
</dbReference>
<sequence>MKFISNFILLTLSFIIICGCSNTNHKDHPIKEDKPILTSVTIKVSDKDKKPLQNIRAVEDAKPDRENSRATIGHTIGITNKDGNIEWEVETGEHVIILYAPKPEDDFRKYTVNITEDSTTIDLVYK</sequence>